<evidence type="ECO:0000313" key="21">
    <source>
        <dbReference type="Proteomes" id="UP000646548"/>
    </source>
</evidence>
<dbReference type="GO" id="GO:0018279">
    <property type="term" value="P:protein N-linked glycosylation via asparagine"/>
    <property type="evidence" value="ECO:0007669"/>
    <property type="project" value="TreeGrafter"/>
</dbReference>
<evidence type="ECO:0000313" key="20">
    <source>
        <dbReference type="EMBL" id="KAF6717296.1"/>
    </source>
</evidence>
<proteinExistence type="inferred from homology"/>
<keyword evidence="11" id="KW-0460">Magnesium</keyword>
<feature type="compositionally biased region" description="Polar residues" evidence="16">
    <location>
        <begin position="443"/>
        <end position="453"/>
    </location>
</feature>
<dbReference type="UniPathway" id="UPA00378"/>
<evidence type="ECO:0000256" key="7">
    <source>
        <dbReference type="ARBA" id="ARBA00022676"/>
    </source>
</evidence>
<evidence type="ECO:0000256" key="12">
    <source>
        <dbReference type="ARBA" id="ARBA00022989"/>
    </source>
</evidence>
<keyword evidence="14" id="KW-0464">Manganese</keyword>
<dbReference type="GO" id="GO:0046872">
    <property type="term" value="F:metal ion binding"/>
    <property type="evidence" value="ECO:0007669"/>
    <property type="project" value="UniProtKB-KW"/>
</dbReference>
<comment type="catalytic activity">
    <reaction evidence="15">
        <text>a di-trans,poly-cis-dolichyl diphosphooligosaccharide + L-asparaginyl-[protein] = N(4)-(oligosaccharide-(1-&gt;4)-N-acetyl-beta-D-glucosaminyl-(1-&gt;4)-N-acetyl-beta-D-glucosaminyl)-L-asparaginyl-[protein] + a di-trans,poly-cis-dolichyl diphosphate + H(+)</text>
        <dbReference type="Rhea" id="RHEA:22980"/>
        <dbReference type="Rhea" id="RHEA-COMP:12804"/>
        <dbReference type="Rhea" id="RHEA-COMP:12805"/>
        <dbReference type="Rhea" id="RHEA-COMP:19506"/>
        <dbReference type="Rhea" id="RHEA-COMP:19509"/>
        <dbReference type="ChEBI" id="CHEBI:15378"/>
        <dbReference type="ChEBI" id="CHEBI:50347"/>
        <dbReference type="ChEBI" id="CHEBI:57497"/>
        <dbReference type="ChEBI" id="CHEBI:57570"/>
        <dbReference type="ChEBI" id="CHEBI:132529"/>
        <dbReference type="EC" id="2.4.99.18"/>
    </reaction>
</comment>
<evidence type="ECO:0000256" key="10">
    <source>
        <dbReference type="ARBA" id="ARBA00022723"/>
    </source>
</evidence>
<dbReference type="PANTHER" id="PTHR13872">
    <property type="entry name" value="DOLICHYL-DIPHOSPHOOLIGOSACCHARIDE--PROTEIN GLYCOSYLTRANSFERASE SUBUNIT"/>
    <property type="match status" value="1"/>
</dbReference>
<evidence type="ECO:0000256" key="4">
    <source>
        <dbReference type="ARBA" id="ARBA00004922"/>
    </source>
</evidence>
<evidence type="ECO:0000256" key="5">
    <source>
        <dbReference type="ARBA" id="ARBA00010810"/>
    </source>
</evidence>
<dbReference type="PANTHER" id="PTHR13872:SF47">
    <property type="entry name" value="DOLICHYL-DIPHOSPHOOLIGOSACCHARIDE--PROTEIN GLYCOTRANSFERASE"/>
    <property type="match status" value="1"/>
</dbReference>
<dbReference type="AlphaFoldDB" id="A0A834C028"/>
<evidence type="ECO:0000256" key="11">
    <source>
        <dbReference type="ARBA" id="ARBA00022842"/>
    </source>
</evidence>
<dbReference type="GO" id="GO:0043687">
    <property type="term" value="P:post-translational protein modification"/>
    <property type="evidence" value="ECO:0007669"/>
    <property type="project" value="TreeGrafter"/>
</dbReference>
<dbReference type="InterPro" id="IPR003674">
    <property type="entry name" value="Oligo_trans_STT3"/>
</dbReference>
<evidence type="ECO:0000256" key="14">
    <source>
        <dbReference type="ARBA" id="ARBA00023211"/>
    </source>
</evidence>
<dbReference type="InterPro" id="IPR048999">
    <property type="entry name" value="STT3-PglB_core"/>
</dbReference>
<evidence type="ECO:0000256" key="16">
    <source>
        <dbReference type="SAM" id="MobiDB-lite"/>
    </source>
</evidence>
<evidence type="ECO:0000256" key="8">
    <source>
        <dbReference type="ARBA" id="ARBA00022679"/>
    </source>
</evidence>
<evidence type="ECO:0000256" key="1">
    <source>
        <dbReference type="ARBA" id="ARBA00001936"/>
    </source>
</evidence>
<dbReference type="GO" id="GO:0016020">
    <property type="term" value="C:membrane"/>
    <property type="evidence" value="ECO:0007669"/>
    <property type="project" value="InterPro"/>
</dbReference>
<feature type="region of interest" description="Disordered" evidence="16">
    <location>
        <begin position="441"/>
        <end position="462"/>
    </location>
</feature>
<keyword evidence="8 20" id="KW-0808">Transferase</keyword>
<keyword evidence="10" id="KW-0479">Metal-binding</keyword>
<evidence type="ECO:0000259" key="19">
    <source>
        <dbReference type="Pfam" id="PF21436"/>
    </source>
</evidence>
<dbReference type="Gene3D" id="3.40.50.12610">
    <property type="match status" value="1"/>
</dbReference>
<evidence type="ECO:0000256" key="6">
    <source>
        <dbReference type="ARBA" id="ARBA00012605"/>
    </source>
</evidence>
<name>A0A834C028_ORYME</name>
<feature type="transmembrane region" description="Helical" evidence="17">
    <location>
        <begin position="85"/>
        <end position="111"/>
    </location>
</feature>
<comment type="cofactor">
    <cofactor evidence="1">
        <name>Mn(2+)</name>
        <dbReference type="ChEBI" id="CHEBI:29035"/>
    </cofactor>
</comment>
<evidence type="ECO:0000259" key="18">
    <source>
        <dbReference type="Pfam" id="PF02516"/>
    </source>
</evidence>
<keyword evidence="7" id="KW-0328">Glycosyltransferase</keyword>
<evidence type="ECO:0000256" key="13">
    <source>
        <dbReference type="ARBA" id="ARBA00023136"/>
    </source>
</evidence>
<feature type="transmembrane region" description="Helical" evidence="17">
    <location>
        <begin position="29"/>
        <end position="49"/>
    </location>
</feature>
<feature type="transmembrane region" description="Helical" evidence="17">
    <location>
        <begin position="55"/>
        <end position="73"/>
    </location>
</feature>
<gene>
    <name evidence="20" type="ORF">FQA47_005442</name>
</gene>
<dbReference type="Pfam" id="PF21436">
    <property type="entry name" value="STT3-PglB_core"/>
    <property type="match status" value="1"/>
</dbReference>
<comment type="caution">
    <text evidence="20">The sequence shown here is derived from an EMBL/GenBank/DDBJ whole genome shotgun (WGS) entry which is preliminary data.</text>
</comment>
<dbReference type="EC" id="2.4.99.18" evidence="6"/>
<evidence type="ECO:0000256" key="9">
    <source>
        <dbReference type="ARBA" id="ARBA00022692"/>
    </source>
</evidence>
<keyword evidence="12 17" id="KW-1133">Transmembrane helix</keyword>
<dbReference type="GO" id="GO:0004579">
    <property type="term" value="F:dolichyl-diphosphooligosaccharide-protein glycotransferase activity"/>
    <property type="evidence" value="ECO:0007669"/>
    <property type="project" value="UniProtKB-EC"/>
</dbReference>
<dbReference type="EMBL" id="WKFB01000856">
    <property type="protein sequence ID" value="KAF6717296.1"/>
    <property type="molecule type" value="Genomic_DNA"/>
</dbReference>
<sequence length="485" mass="55668">MIGSCWIIRRRRQAGAVEMKGEIRNAYSTFYIIGLILSMQIPFVGFQPIRTSEHMAAAGVFVLLQVYAFLQYLKDRLTRQKFQTLFFLGVSLAAGVFFLAVIYLTCTGYIAPWSGRFYSLWDTGYAKIHIPIIASVSEHQPTTWVSFFCDLHILVCTFPAGLWFCIKSIYDERVFVALYAISAVYFAGVMVRLMLTLTPVVCVLSAVAFSRVFEHYLGDDAKKQSPPAEETGRTQGTFMIKCVLVLLSVSLTSLPTQAGKVRKHVSEQEKAEDGLGPNMKSIVTMLMLMLLMISRNILDDFREAYYWLWQNANEHATVMSWWDYGYQIAGMANRTTLVDNNTWNNSHIALESDYFILQGEFRVDKAGSPTLINCLMYKMSYYRFGEMQLDFRTPPGFDRTRNAKIGNKDIKLKYLEEAFTSEHWLVRIYKVKKLENRDRMENNLGSTDSSHQKFTSKKTAKRKRGFVKNKLVLKKGKKVTKKSLY</sequence>
<feature type="transmembrane region" description="Helical" evidence="17">
    <location>
        <begin position="173"/>
        <end position="191"/>
    </location>
</feature>
<feature type="domain" description="Oligosaccharyl transferase STT3 N-terminal" evidence="18">
    <location>
        <begin position="19"/>
        <end position="204"/>
    </location>
</feature>
<dbReference type="Proteomes" id="UP000646548">
    <property type="component" value="Unassembled WGS sequence"/>
</dbReference>
<evidence type="ECO:0000256" key="3">
    <source>
        <dbReference type="ARBA" id="ARBA00004127"/>
    </source>
</evidence>
<feature type="domain" description="STT3/PglB/AglB core" evidence="19">
    <location>
        <begin position="317"/>
        <end position="344"/>
    </location>
</feature>
<protein>
    <recommendedName>
        <fullName evidence="6">dolichyl-diphosphooligosaccharide--protein glycotransferase</fullName>
        <ecNumber evidence="6">2.4.99.18</ecNumber>
    </recommendedName>
</protein>
<dbReference type="Pfam" id="PF02516">
    <property type="entry name" value="STT3"/>
    <property type="match status" value="1"/>
</dbReference>
<reference evidence="20" key="1">
    <citation type="journal article" name="BMC Genomics">
        <title>Long-read sequencing and de novo genome assembly of marine medaka (Oryzias melastigma).</title>
        <authorList>
            <person name="Liang P."/>
            <person name="Saqib H.S.A."/>
            <person name="Ni X."/>
            <person name="Shen Y."/>
        </authorList>
    </citation>
    <scope>NUCLEOTIDE SEQUENCE</scope>
    <source>
        <strain evidence="20">Bigg-433</strain>
    </source>
</reference>
<comment type="subcellular location">
    <subcellularLocation>
        <location evidence="3">Endomembrane system</location>
        <topology evidence="3">Multi-pass membrane protein</topology>
    </subcellularLocation>
</comment>
<comment type="pathway">
    <text evidence="4">Protein modification; protein glycosylation.</text>
</comment>
<accession>A0A834C028</accession>
<dbReference type="InterPro" id="IPR048307">
    <property type="entry name" value="STT3_N"/>
</dbReference>
<evidence type="ECO:0000256" key="2">
    <source>
        <dbReference type="ARBA" id="ARBA00001946"/>
    </source>
</evidence>
<dbReference type="GO" id="GO:0012505">
    <property type="term" value="C:endomembrane system"/>
    <property type="evidence" value="ECO:0007669"/>
    <property type="project" value="UniProtKB-SubCell"/>
</dbReference>
<evidence type="ECO:0000256" key="15">
    <source>
        <dbReference type="ARBA" id="ARBA00048829"/>
    </source>
</evidence>
<evidence type="ECO:0000256" key="17">
    <source>
        <dbReference type="SAM" id="Phobius"/>
    </source>
</evidence>
<feature type="transmembrane region" description="Helical" evidence="17">
    <location>
        <begin position="144"/>
        <end position="166"/>
    </location>
</feature>
<keyword evidence="9 17" id="KW-0812">Transmembrane</keyword>
<comment type="similarity">
    <text evidence="5">Belongs to the STT3 family.</text>
</comment>
<keyword evidence="13 17" id="KW-0472">Membrane</keyword>
<comment type="cofactor">
    <cofactor evidence="2">
        <name>Mg(2+)</name>
        <dbReference type="ChEBI" id="CHEBI:18420"/>
    </cofactor>
</comment>
<organism evidence="20 21">
    <name type="scientific">Oryzias melastigma</name>
    <name type="common">Marine medaka</name>
    <dbReference type="NCBI Taxonomy" id="30732"/>
    <lineage>
        <taxon>Eukaryota</taxon>
        <taxon>Metazoa</taxon>
        <taxon>Chordata</taxon>
        <taxon>Craniata</taxon>
        <taxon>Vertebrata</taxon>
        <taxon>Euteleostomi</taxon>
        <taxon>Actinopterygii</taxon>
        <taxon>Neopterygii</taxon>
        <taxon>Teleostei</taxon>
        <taxon>Neoteleostei</taxon>
        <taxon>Acanthomorphata</taxon>
        <taxon>Ovalentaria</taxon>
        <taxon>Atherinomorphae</taxon>
        <taxon>Beloniformes</taxon>
        <taxon>Adrianichthyidae</taxon>
        <taxon>Oryziinae</taxon>
        <taxon>Oryzias</taxon>
    </lineage>
</organism>